<dbReference type="Proteomes" id="UP000790096">
    <property type="component" value="Unassembled WGS sequence"/>
</dbReference>
<proteinExistence type="predicted"/>
<name>A0ABS5SSY4_9GAMM</name>
<reference evidence="1 2" key="1">
    <citation type="submission" date="2020-04" db="EMBL/GenBank/DDBJ databases">
        <title>Genome sequencing of Rosenbergiella species.</title>
        <authorList>
            <person name="Alvarez-Perez S."/>
            <person name="Lievens B."/>
        </authorList>
    </citation>
    <scope>NUCLEOTIDE SEQUENCE [LARGE SCALE GENOMIC DNA]</scope>
    <source>
        <strain evidence="1 2">S61</strain>
    </source>
</reference>
<dbReference type="EMBL" id="JABBFR010000002">
    <property type="protein sequence ID" value="MBT0723173.1"/>
    <property type="molecule type" value="Genomic_DNA"/>
</dbReference>
<dbReference type="Pfam" id="PF06097">
    <property type="entry name" value="DUF945"/>
    <property type="match status" value="1"/>
</dbReference>
<gene>
    <name evidence="1" type="ORF">HH682_01700</name>
</gene>
<keyword evidence="2" id="KW-1185">Reference proteome</keyword>
<evidence type="ECO:0000313" key="1">
    <source>
        <dbReference type="EMBL" id="MBT0723173.1"/>
    </source>
</evidence>
<sequence length="496" mass="54032">MKKSKIAIAVVVGIGVLWTGGAWFTGKKAEQHIDKVVAQLNDQLTQQYPEAGLIVTRQGYERHIFSSTTQLIVKSRLPADDDNALLAPNDQLVFNEKISHGPFPLAQLKHLNLIPSLASIHSELANTPTVKPLFDFTKGKLPFTAETRIGYGHSTSSDIQVQPIHYNAMDSSLSSDTANISLKTSPDNKAIVLNIDAGKVSLNFKNDADVDTEMTINGLSIHSDSRLSNEGLRVGTQQIDVQNFLYALNHKPAVQLTGIKGNSNLDSTQNLVNGSLNYQIDKIDWQQLPLGSATLKLSLHNFSASGMKTFYDNYNQAVEKNMANISHVTNQDELQAMQNEVNAAVLQNIPVLLANAPQFSVDSLTLKNDKGESQFSMKADFNDPSKAQVTSQGLSGIVDSYLKQLNASLSINKPMATQLLSVIAQSEGVPVEQAGQFAAQQVQSLSALGEMYHLTTSKADELNSALHYASGQVSVNQDKMTLEQFIEQYLTSSSND</sequence>
<comment type="caution">
    <text evidence="1">The sequence shown here is derived from an EMBL/GenBank/DDBJ whole genome shotgun (WGS) entry which is preliminary data.</text>
</comment>
<organism evidence="1 2">
    <name type="scientific">Rosenbergiella gaditana</name>
    <dbReference type="NCBI Taxonomy" id="2726987"/>
    <lineage>
        <taxon>Bacteria</taxon>
        <taxon>Pseudomonadati</taxon>
        <taxon>Pseudomonadota</taxon>
        <taxon>Gammaproteobacteria</taxon>
        <taxon>Enterobacterales</taxon>
        <taxon>Erwiniaceae</taxon>
        <taxon>Rosenbergiella</taxon>
    </lineage>
</organism>
<protein>
    <submittedName>
        <fullName evidence="1">YdgA family protein</fullName>
    </submittedName>
</protein>
<dbReference type="InterPro" id="IPR010352">
    <property type="entry name" value="DUF945"/>
</dbReference>
<dbReference type="RefSeq" id="WP_214235644.1">
    <property type="nucleotide sequence ID" value="NZ_JABBFR010000002.1"/>
</dbReference>
<accession>A0ABS5SSY4</accession>
<evidence type="ECO:0000313" key="2">
    <source>
        <dbReference type="Proteomes" id="UP000790096"/>
    </source>
</evidence>